<accession>A0A179FZA0</accession>
<feature type="region of interest" description="Disordered" evidence="1">
    <location>
        <begin position="180"/>
        <end position="392"/>
    </location>
</feature>
<feature type="region of interest" description="Disordered" evidence="1">
    <location>
        <begin position="778"/>
        <end position="810"/>
    </location>
</feature>
<protein>
    <submittedName>
        <fullName evidence="2">LPXTG-motif cell wall anchor domain-containing protein</fullName>
    </submittedName>
</protein>
<dbReference type="STRING" id="1380566.A0A179FZA0"/>
<feature type="compositionally biased region" description="Basic and acidic residues" evidence="1">
    <location>
        <begin position="445"/>
        <end position="454"/>
    </location>
</feature>
<organism evidence="2 3">
    <name type="scientific">Pochonia chlamydosporia 170</name>
    <dbReference type="NCBI Taxonomy" id="1380566"/>
    <lineage>
        <taxon>Eukaryota</taxon>
        <taxon>Fungi</taxon>
        <taxon>Dikarya</taxon>
        <taxon>Ascomycota</taxon>
        <taxon>Pezizomycotina</taxon>
        <taxon>Sordariomycetes</taxon>
        <taxon>Hypocreomycetidae</taxon>
        <taxon>Hypocreales</taxon>
        <taxon>Clavicipitaceae</taxon>
        <taxon>Pochonia</taxon>
    </lineage>
</organism>
<dbReference type="EMBL" id="LSBJ02000002">
    <property type="protein sequence ID" value="OAQ70383.1"/>
    <property type="molecule type" value="Genomic_DNA"/>
</dbReference>
<dbReference type="GeneID" id="28855120"/>
<dbReference type="RefSeq" id="XP_018146920.1">
    <property type="nucleotide sequence ID" value="XM_018291126.1"/>
</dbReference>
<feature type="compositionally biased region" description="Polar residues" evidence="1">
    <location>
        <begin position="670"/>
        <end position="684"/>
    </location>
</feature>
<feature type="compositionally biased region" description="Low complexity" evidence="1">
    <location>
        <begin position="69"/>
        <end position="83"/>
    </location>
</feature>
<feature type="compositionally biased region" description="Basic and acidic residues" evidence="1">
    <location>
        <begin position="610"/>
        <end position="625"/>
    </location>
</feature>
<feature type="compositionally biased region" description="Polar residues" evidence="1">
    <location>
        <begin position="1"/>
        <end position="37"/>
    </location>
</feature>
<feature type="compositionally biased region" description="Polar residues" evidence="1">
    <location>
        <begin position="1148"/>
        <end position="1157"/>
    </location>
</feature>
<feature type="compositionally biased region" description="Polar residues" evidence="1">
    <location>
        <begin position="595"/>
        <end position="605"/>
    </location>
</feature>
<feature type="compositionally biased region" description="Polar residues" evidence="1">
    <location>
        <begin position="284"/>
        <end position="300"/>
    </location>
</feature>
<feature type="compositionally biased region" description="Polar residues" evidence="1">
    <location>
        <begin position="1091"/>
        <end position="1105"/>
    </location>
</feature>
<feature type="region of interest" description="Disordered" evidence="1">
    <location>
        <begin position="445"/>
        <end position="553"/>
    </location>
</feature>
<evidence type="ECO:0000313" key="3">
    <source>
        <dbReference type="Proteomes" id="UP000078397"/>
    </source>
</evidence>
<feature type="compositionally biased region" description="Low complexity" evidence="1">
    <location>
        <begin position="745"/>
        <end position="754"/>
    </location>
</feature>
<sequence>MTESAVVTTTFGGHQTNVNKNSKTHGGSLTTARTTTVIPPGGALMSTSVISRVGTGAGAGREHGHGSRHGCTSTGTGTGTATGTLTTPSSAVITATTCTCTLAGSTSTISSTSKPSTGAVTSMSQGVSTNMPAAGAGAYITNDRHGTHHHRHHPSSSPPAVAAAASGHDLDDAYAHVDDHESPSLKLHSHRQSHTSSKLPSFRAADVKSGSSAPSSFPSQPQLHPHMHRLHHNLPGPDPGQAPHSHHGAPSPVLPNPVPEHNQAPSIPDNIANTDSVADEAREQTTTSHPSSTLTASPFANSPPRPTVRSRASSYHTSPESATSSTSSPSGDLSPVNRQRPVSCPESGLANVDHTSSPSSATGGTKYLTRRGPASRSSNGVSTSDGPPPSLNTQRLHAVEAVARTASQAQGPVQAPSQSQHSPETPKTEGAQGQREFLLLKRLSESSASDEGRQSIHQRRPPVSGRSTNKRHSIQPAGNLPPGQVAPIRGLRSSGSRKSLTQDMNFTPRPYDLGESYATSPEDHTLHNFGGRQPQGGVSLNHTDSGRQDDGGDVFLRIAREEPVRRLRDEENFDETQSSVSGVRRSSHRRPLSTFVPSYQHQTSPPRARRLSDQQDRPRPTHLEDDQGSEISRTTTFRSLVREKAASVHPGDEIQRTRSGGANLRPSPLSARSTVGYDNNSQEGSIYARRRASITDSHSTLGARSPGYRASGLSHSRNHGSSPLVKTIDFQNRAGTDGPHALEGTESTASTTAPSTVWDELDDLKSRINRLELTGKIPPTSGAAISRMSDERPATATTTVTTMSGSPKRQLNGQIADVSSTTSSQKEAHPILHAALLKSRPFLSSEVYQALESAANDAMALSSMMGIPGQPGPISSAASVIGTGPPPITDRQLRRKADSVCRSLTELCVALGEGVGTAKAPAPTSPPAMVQHDGPATPTIPKSYSGLPAPRRPSVAEQGIPKSISSPRALSKFEERRSSILNGTMLPSPRPTGSTPTTPSEGNPQRRSSLMISRTRRAGTEEPELTRTPTTILRSRRAGTEEPEEGRQTSFFSRNRRGTVGEDGDEGRFRPPSRAGTDVNMLRGQGREYPSETQATLPDHTSQVPSALPRRRFLSTNHHPSRLASPAGSNSVSPRRYYDRQTGEQDMAETSTESPVQRQGPPLSKGIAHARTSSLSTRRNRDSMISSPGAATGSYR</sequence>
<feature type="region of interest" description="Disordered" evidence="1">
    <location>
        <begin position="1"/>
        <end position="83"/>
    </location>
</feature>
<feature type="compositionally biased region" description="Low complexity" evidence="1">
    <location>
        <begin position="991"/>
        <end position="1000"/>
    </location>
</feature>
<feature type="region of interest" description="Disordered" evidence="1">
    <location>
        <begin position="405"/>
        <end position="433"/>
    </location>
</feature>
<evidence type="ECO:0000313" key="2">
    <source>
        <dbReference type="EMBL" id="OAQ70383.1"/>
    </source>
</evidence>
<name>A0A179FZA0_METCM</name>
<dbReference type="OrthoDB" id="5369729at2759"/>
<comment type="caution">
    <text evidence="2">The sequence shown here is derived from an EMBL/GenBank/DDBJ whole genome shotgun (WGS) entry which is preliminary data.</text>
</comment>
<feature type="compositionally biased region" description="Low complexity" evidence="1">
    <location>
        <begin position="209"/>
        <end position="221"/>
    </location>
</feature>
<feature type="compositionally biased region" description="Polar residues" evidence="1">
    <location>
        <begin position="1001"/>
        <end position="1012"/>
    </location>
</feature>
<feature type="compositionally biased region" description="Low complexity" evidence="1">
    <location>
        <begin position="106"/>
        <end position="117"/>
    </location>
</feature>
<feature type="region of interest" description="Disordered" evidence="1">
    <location>
        <begin position="106"/>
        <end position="125"/>
    </location>
</feature>
<feature type="region of interest" description="Disordered" evidence="1">
    <location>
        <begin position="568"/>
        <end position="754"/>
    </location>
</feature>
<keyword evidence="3" id="KW-1185">Reference proteome</keyword>
<dbReference type="KEGG" id="pchm:VFPPC_13349"/>
<feature type="compositionally biased region" description="Basic and acidic residues" evidence="1">
    <location>
        <begin position="640"/>
        <end position="656"/>
    </location>
</feature>
<feature type="region of interest" description="Disordered" evidence="1">
    <location>
        <begin position="916"/>
        <end position="1196"/>
    </location>
</feature>
<feature type="compositionally biased region" description="Polar residues" evidence="1">
    <location>
        <begin position="405"/>
        <end position="425"/>
    </location>
</feature>
<feature type="region of interest" description="Disordered" evidence="1">
    <location>
        <begin position="140"/>
        <end position="165"/>
    </location>
</feature>
<gene>
    <name evidence="2" type="ORF">VFPPC_13349</name>
</gene>
<feature type="compositionally biased region" description="Polar residues" evidence="1">
    <location>
        <begin position="375"/>
        <end position="392"/>
    </location>
</feature>
<reference evidence="2 3" key="1">
    <citation type="journal article" date="2016" name="PLoS Pathog.">
        <title>Biosynthesis of antibiotic leucinostatins in bio-control fungus Purpureocillium lilacinum and their inhibition on phytophthora revealed by genome mining.</title>
        <authorList>
            <person name="Wang G."/>
            <person name="Liu Z."/>
            <person name="Lin R."/>
            <person name="Li E."/>
            <person name="Mao Z."/>
            <person name="Ling J."/>
            <person name="Yang Y."/>
            <person name="Yin W.B."/>
            <person name="Xie B."/>
        </authorList>
    </citation>
    <scope>NUCLEOTIDE SEQUENCE [LARGE SCALE GENOMIC DNA]</scope>
    <source>
        <strain evidence="2">170</strain>
    </source>
</reference>
<feature type="compositionally biased region" description="Low complexity" evidence="1">
    <location>
        <begin position="489"/>
        <end position="499"/>
    </location>
</feature>
<dbReference type="AlphaFoldDB" id="A0A179FZA0"/>
<evidence type="ECO:0000256" key="1">
    <source>
        <dbReference type="SAM" id="MobiDB-lite"/>
    </source>
</evidence>
<feature type="compositionally biased region" description="Low complexity" evidence="1">
    <location>
        <begin position="317"/>
        <end position="335"/>
    </location>
</feature>
<proteinExistence type="predicted"/>
<feature type="compositionally biased region" description="Polar residues" evidence="1">
    <location>
        <begin position="629"/>
        <end position="638"/>
    </location>
</feature>
<feature type="compositionally biased region" description="Polar residues" evidence="1">
    <location>
        <begin position="353"/>
        <end position="363"/>
    </location>
</feature>
<dbReference type="Proteomes" id="UP000078397">
    <property type="component" value="Unassembled WGS sequence"/>
</dbReference>